<accession>L8WHQ3</accession>
<comment type="caution">
    <text evidence="1">The sequence shown here is derived from an EMBL/GenBank/DDBJ whole genome shotgun (WGS) entry which is preliminary data.</text>
</comment>
<keyword evidence="2" id="KW-1185">Reference proteome</keyword>
<gene>
    <name evidence="1" type="ORF">AG1IA_09667</name>
</gene>
<reference evidence="1 2" key="1">
    <citation type="journal article" date="2013" name="Nat. Commun.">
        <title>The evolution and pathogenic mechanisms of the rice sheath blight pathogen.</title>
        <authorList>
            <person name="Zheng A."/>
            <person name="Lin R."/>
            <person name="Xu L."/>
            <person name="Qin P."/>
            <person name="Tang C."/>
            <person name="Ai P."/>
            <person name="Zhang D."/>
            <person name="Liu Y."/>
            <person name="Sun Z."/>
            <person name="Feng H."/>
            <person name="Wang Y."/>
            <person name="Chen Y."/>
            <person name="Liang X."/>
            <person name="Fu R."/>
            <person name="Li Q."/>
            <person name="Zhang J."/>
            <person name="Yu X."/>
            <person name="Xie Z."/>
            <person name="Ding L."/>
            <person name="Guan P."/>
            <person name="Tang J."/>
            <person name="Liang Y."/>
            <person name="Wang S."/>
            <person name="Deng Q."/>
            <person name="Li S."/>
            <person name="Zhu J."/>
            <person name="Wang L."/>
            <person name="Liu H."/>
            <person name="Li P."/>
        </authorList>
    </citation>
    <scope>NUCLEOTIDE SEQUENCE [LARGE SCALE GENOMIC DNA]</scope>
    <source>
        <strain evidence="2">AG-1 IA</strain>
    </source>
</reference>
<proteinExistence type="predicted"/>
<dbReference type="AlphaFoldDB" id="L8WHQ3"/>
<evidence type="ECO:0000313" key="2">
    <source>
        <dbReference type="Proteomes" id="UP000011668"/>
    </source>
</evidence>
<protein>
    <submittedName>
        <fullName evidence="1">Uncharacterized protein</fullName>
    </submittedName>
</protein>
<sequence>MGLGLGVICKQHGQHRAKLLPKSLVVVSWRQKAEVVIQQGYMADETHSWQTLAMGIVVWFISGACHAEVVQ</sequence>
<dbReference type="EMBL" id="AFRT01003730">
    <property type="protein sequence ID" value="ELU36303.1"/>
    <property type="molecule type" value="Genomic_DNA"/>
</dbReference>
<dbReference type="HOGENOM" id="CLU_2741773_0_0_1"/>
<name>L8WHQ3_THACA</name>
<organism evidence="1 2">
    <name type="scientific">Thanatephorus cucumeris (strain AG1-IA)</name>
    <name type="common">Rice sheath blight fungus</name>
    <name type="synonym">Rhizoctonia solani</name>
    <dbReference type="NCBI Taxonomy" id="983506"/>
    <lineage>
        <taxon>Eukaryota</taxon>
        <taxon>Fungi</taxon>
        <taxon>Dikarya</taxon>
        <taxon>Basidiomycota</taxon>
        <taxon>Agaricomycotina</taxon>
        <taxon>Agaricomycetes</taxon>
        <taxon>Cantharellales</taxon>
        <taxon>Ceratobasidiaceae</taxon>
        <taxon>Rhizoctonia</taxon>
        <taxon>Rhizoctonia solani AG-1</taxon>
    </lineage>
</organism>
<evidence type="ECO:0000313" key="1">
    <source>
        <dbReference type="EMBL" id="ELU36303.1"/>
    </source>
</evidence>
<dbReference type="Proteomes" id="UP000011668">
    <property type="component" value="Unassembled WGS sequence"/>
</dbReference>